<feature type="compositionally biased region" description="Polar residues" evidence="7">
    <location>
        <begin position="1426"/>
        <end position="1436"/>
    </location>
</feature>
<dbReference type="InterPro" id="IPR029063">
    <property type="entry name" value="SAM-dependent_MTases_sf"/>
</dbReference>
<evidence type="ECO:0000256" key="5">
    <source>
        <dbReference type="ARBA" id="ARBA00022801"/>
    </source>
</evidence>
<dbReference type="InterPro" id="IPR000330">
    <property type="entry name" value="SNF2_N"/>
</dbReference>
<feature type="region of interest" description="Disordered" evidence="7">
    <location>
        <begin position="1"/>
        <end position="175"/>
    </location>
</feature>
<reference evidence="10" key="1">
    <citation type="journal article" date="2013" name="Genome Announc.">
        <title>Draft genome sequence of the grapevine dieback fungus Eutypa lata UCR-EL1.</title>
        <authorList>
            <person name="Blanco-Ulate B."/>
            <person name="Rolshausen P.E."/>
            <person name="Cantu D."/>
        </authorList>
    </citation>
    <scope>NUCLEOTIDE SEQUENCE [LARGE SCALE GENOMIC DNA]</scope>
    <source>
        <strain evidence="10">UCR-EL1</strain>
    </source>
</reference>
<dbReference type="PANTHER" id="PTHR45626">
    <property type="entry name" value="TRANSCRIPTION TERMINATION FACTOR 2-RELATED"/>
    <property type="match status" value="1"/>
</dbReference>
<feature type="region of interest" description="Disordered" evidence="7">
    <location>
        <begin position="2319"/>
        <end position="2339"/>
    </location>
</feature>
<feature type="compositionally biased region" description="Low complexity" evidence="7">
    <location>
        <begin position="1123"/>
        <end position="1149"/>
    </location>
</feature>
<dbReference type="Pfam" id="PF00145">
    <property type="entry name" value="DNA_methylase"/>
    <property type="match status" value="2"/>
</dbReference>
<feature type="domain" description="Helicase ATP-binding" evidence="8">
    <location>
        <begin position="1174"/>
        <end position="1554"/>
    </location>
</feature>
<dbReference type="OMA" id="SMIPYIT"/>
<evidence type="ECO:0000256" key="4">
    <source>
        <dbReference type="ARBA" id="ARBA00022741"/>
    </source>
</evidence>
<feature type="compositionally biased region" description="Polar residues" evidence="7">
    <location>
        <begin position="2291"/>
        <end position="2300"/>
    </location>
</feature>
<feature type="compositionally biased region" description="Low complexity" evidence="7">
    <location>
        <begin position="15"/>
        <end position="38"/>
    </location>
</feature>
<evidence type="ECO:0000313" key="9">
    <source>
        <dbReference type="EMBL" id="EMR66744.1"/>
    </source>
</evidence>
<sequence>MPPKRQKPAQVSNGQASEPEPSAKASSSSSHWQAGASSDVTCGDKRKSPDEDSNYEQPEDASDSEHYVISKPKRQKAGAKKAAVRKPSATKPAATKPAAPKPAAPKPAAPKPAAPKPAAPKPTTKQPAAQKPAASAPTSRTSNNGINGSANGSTDNEANGHADNKVDTTGVDRSLPPITNVEEAFQDLVQNKPKTALDELAVAGGFKIRVATMCSGTDAPIFALELINKAFTTSNPNHHHLLEIEHVFSVENVDWKAAFIHRNASSMVFSDVRDFGSEQSEALTALGSLEKIPAGIDVLIAGTPCVDFSSLNGNKQSDFSKDVGEELGGLFKAHFREKYPDKKSLEPLFTAVKEWMERECSNKLKDQGPPKFVMLENVVNAPWNHMTHAWFPSIGYMASSIRLDSKDYYIPQTRTRHYLLAIDCERFSEDAAQNILNSWTTEFKIPLMKWTEAGSSKPHDRFDKILVNGQPSRVLDCIEIYYLDGIDNARQKPHSDQLFYYDIMFKTRVLDLSQNVDRSAGSAPFGIIGCVTPDGIPFLTYQARILTGYEALQLQGLPIHRINFSREDQESLRDLAGNAMTVTVVGTALVALFTSAHSACKTDTEQFFPAITSYQSSSALQHRICNTAGDISEECMDMESSFTLDYTSGLVRSSVPELVKNFRRYCYCNGVAKYSTNTFKKCKHCGIIRCVQCYGNPPHNFQDVTGPSSPRLPGEAALEFMSILPSIITDLIHLPPTSKKACTVLSDVLSEVQESLLAAEFYYQQVHVTEVITVCYAAADSFELKVTLSEKEVTWDLYLIPSTELGKKVLSGALSKRADDPYVLLQPFARATVDSTADTLVPTRDMWKFWSYAYESVTFIAMRTVVEEAGVPDKGYLTIALSGSHDNGNLSESARTILEPILTKFEHIHTSITIKKPNHQPQVLSQFQFALMPQGKRQQLLASVRQGMPLREWFTVPKAEYRCLFSIIAPYNTKLATKLRSTSFQLAYSSCDKCSLQKPAVWWLMQNNHAVPYESPTEMKQFEKRLTERRLPFDVLVKIDPDSDDSQRVSVRYLFYPDMLAHQASTHLPSIGAALNIDTNELAISQGAEMQVQIAVDLKYGFKPFKNCIVSLNEKIKASTNGASTNETSASEVSTSEASTGEASTGEASTVKESDTYLDPQGIELGSLQQPSGFHGQLSPLQVQSLRDWLDREYKPKPFIEIETEESIQPHLNIRLVGRAERTVNCRGGVIADDVGYGKTVVSLALMQFQEKFDSGPSIEQRMKMTKSCIHVKATLVISPPHLVAQWKSEAAKFRGIKIKPDILILNKFADLQLITAADIEASKIIIANEDLFASQNYRVQLGKYSCRGGYINPKDAGSRRAQEWYESVLVDLDRHIEKYLHASGKKQSQSAAIFRDQAREIKSEKEKYEKARSDLQAQLDEATRSRSQWKNMTQKDGQDEQNEGQKEGKGKGRTSKGKPIPTDAPLDHNKLFYRDVPLLEYFSFARVVYDEFSYENPTAALFVSKVRARSKWVLSATPPTRDLAAVCKTASLLGIHVARPLEQRLGLPLITVGPPLSAQTSAEKVLSYGKVQSDQDVRGRQKQGETFLKHFSSTNPVDKEYFGELSIEENVIVTSTTNTESIFYLYAQHVLHNVALDSDTLSKASRLFLPKIDDRKGMNGYSASGYHLALAASCCPPNGKNSESSIVSTHQKLLDEAQHELKKYFDKAIWLCRRVTKAEGLSSQVHEIVKDFYVLVDGLWEGEDFKNLYGHEAFQFIFESVFPGHSTVKSVEGATCQGLRFKRGARLVEELYKVRRSNWPEYFYTTATDVKSMKEDEIASLADEIQNEAGFLKNGVPKQTTKLDESRVLIEALDTSLNQARSERPFQVDEALRHLGLLRTSIEPALNQTPVSCNDPRGKLSCYVDRIKPKEVDYKNSVFDDTYPQQTIAQLNSQRELRGMRTTTGRKADIVEKLRRDDDGTLENEAYVEGKFVPLRKRIFPRLDLKYSKRNATITASHDDFVMTTDGLDVAISHAIEMMRQKKIVETLVNPNQASCRTCGSSSNLHLVYKCGHVLCEKHLRGWEWCGESGAKQSHASLTPSQCPCILEEGAIPFSKLRSQDRVLDHSHAGLRVPSKKVQAGAGLSSKSAMIINTILCTPEDEGVILFAQYSEHYKELEIALRKCEINYTADPQKVVRDSSNKSKIKVLLLMLESSESAGTNLQYFANHVMFASPLNKDLQETYDSLMKQARGRCVRFGQKKQVKLYHFVTEFTIEVDMLELRQQKSILVKPGQAIGVFKDNKPKEEASARSCSDSKTLGATGCQTKTCDEEGDAIMEGTNENKTSRSSSSSPDLNNDAYKGMERVDSFLNSGEVWRAMNERNWLTTVGLSR</sequence>
<feature type="compositionally biased region" description="Pro residues" evidence="7">
    <location>
        <begin position="99"/>
        <end position="120"/>
    </location>
</feature>
<dbReference type="KEGG" id="ela:UCREL1_6250"/>
<dbReference type="GO" id="GO:0005634">
    <property type="term" value="C:nucleus"/>
    <property type="evidence" value="ECO:0007669"/>
    <property type="project" value="TreeGrafter"/>
</dbReference>
<dbReference type="PANTHER" id="PTHR45626:SF26">
    <property type="entry name" value="FAMILY HELICASE, PUTATIVE (AFU_ORTHOLOGUE AFUA_2G09120)-RELATED"/>
    <property type="match status" value="1"/>
</dbReference>
<name>M7SK78_EUTLA</name>
<dbReference type="GO" id="GO:0006281">
    <property type="term" value="P:DNA repair"/>
    <property type="evidence" value="ECO:0007669"/>
    <property type="project" value="TreeGrafter"/>
</dbReference>
<feature type="region of interest" description="Disordered" evidence="7">
    <location>
        <begin position="2281"/>
        <end position="2300"/>
    </location>
</feature>
<gene>
    <name evidence="9" type="ORF">UCREL1_6250</name>
</gene>
<dbReference type="Gene3D" id="3.40.50.300">
    <property type="entry name" value="P-loop containing nucleotide triphosphate hydrolases"/>
    <property type="match status" value="2"/>
</dbReference>
<evidence type="ECO:0000256" key="7">
    <source>
        <dbReference type="SAM" id="MobiDB-lite"/>
    </source>
</evidence>
<feature type="compositionally biased region" description="Basic residues" evidence="7">
    <location>
        <begin position="71"/>
        <end position="84"/>
    </location>
</feature>
<keyword evidence="3" id="KW-0949">S-adenosyl-L-methionine</keyword>
<keyword evidence="4" id="KW-0547">Nucleotide-binding</keyword>
<dbReference type="InterPro" id="IPR027417">
    <property type="entry name" value="P-loop_NTPase"/>
</dbReference>
<dbReference type="SUPFAM" id="SSF53335">
    <property type="entry name" value="S-adenosyl-L-methionine-dependent methyltransferases"/>
    <property type="match status" value="1"/>
</dbReference>
<evidence type="ECO:0000313" key="10">
    <source>
        <dbReference type="Proteomes" id="UP000012174"/>
    </source>
</evidence>
<dbReference type="GO" id="GO:0005524">
    <property type="term" value="F:ATP binding"/>
    <property type="evidence" value="ECO:0007669"/>
    <property type="project" value="UniProtKB-KW"/>
</dbReference>
<dbReference type="PROSITE" id="PS00094">
    <property type="entry name" value="C5_MTASE_1"/>
    <property type="match status" value="1"/>
</dbReference>
<evidence type="ECO:0000259" key="8">
    <source>
        <dbReference type="SMART" id="SM00487"/>
    </source>
</evidence>
<dbReference type="SMART" id="SM00487">
    <property type="entry name" value="DEXDc"/>
    <property type="match status" value="1"/>
</dbReference>
<evidence type="ECO:0000256" key="1">
    <source>
        <dbReference type="ARBA" id="ARBA00022603"/>
    </source>
</evidence>
<dbReference type="Pfam" id="PF00176">
    <property type="entry name" value="SNF2-rel_dom"/>
    <property type="match status" value="1"/>
</dbReference>
<keyword evidence="5" id="KW-0378">Hydrolase</keyword>
<evidence type="ECO:0000256" key="3">
    <source>
        <dbReference type="ARBA" id="ARBA00022691"/>
    </source>
</evidence>
<organism evidence="9 10">
    <name type="scientific">Eutypa lata (strain UCR-EL1)</name>
    <name type="common">Grapevine dieback disease fungus</name>
    <name type="synonym">Eutypa armeniacae</name>
    <dbReference type="NCBI Taxonomy" id="1287681"/>
    <lineage>
        <taxon>Eukaryota</taxon>
        <taxon>Fungi</taxon>
        <taxon>Dikarya</taxon>
        <taxon>Ascomycota</taxon>
        <taxon>Pezizomycotina</taxon>
        <taxon>Sordariomycetes</taxon>
        <taxon>Xylariomycetidae</taxon>
        <taxon>Xylariales</taxon>
        <taxon>Diatrypaceae</taxon>
        <taxon>Eutypa</taxon>
    </lineage>
</organism>
<dbReference type="SUPFAM" id="SSF52540">
    <property type="entry name" value="P-loop containing nucleoside triphosphate hydrolases"/>
    <property type="match status" value="2"/>
</dbReference>
<dbReference type="GO" id="GO:0032259">
    <property type="term" value="P:methylation"/>
    <property type="evidence" value="ECO:0007669"/>
    <property type="project" value="UniProtKB-KW"/>
</dbReference>
<accession>M7SK78</accession>
<feature type="compositionally biased region" description="Acidic residues" evidence="7">
    <location>
        <begin position="51"/>
        <end position="62"/>
    </location>
</feature>
<feature type="region of interest" description="Disordered" evidence="7">
    <location>
        <begin position="1406"/>
        <end position="1467"/>
    </location>
</feature>
<dbReference type="GO" id="GO:0016787">
    <property type="term" value="F:hydrolase activity"/>
    <property type="evidence" value="ECO:0007669"/>
    <property type="project" value="UniProtKB-KW"/>
</dbReference>
<dbReference type="OrthoDB" id="423221at2759"/>
<dbReference type="eggNOG" id="KOG0298">
    <property type="taxonomic scope" value="Eukaryota"/>
</dbReference>
<dbReference type="InterPro" id="IPR050628">
    <property type="entry name" value="SNF2_RAD54_helicase_TF"/>
</dbReference>
<dbReference type="Gene3D" id="3.40.50.150">
    <property type="entry name" value="Vaccinia Virus protein VP39"/>
    <property type="match status" value="1"/>
</dbReference>
<dbReference type="GO" id="GO:0008168">
    <property type="term" value="F:methyltransferase activity"/>
    <property type="evidence" value="ECO:0007669"/>
    <property type="project" value="UniProtKB-KW"/>
</dbReference>
<evidence type="ECO:0000256" key="6">
    <source>
        <dbReference type="ARBA" id="ARBA00022840"/>
    </source>
</evidence>
<dbReference type="CDD" id="cd18793">
    <property type="entry name" value="SF2_C_SNF"/>
    <property type="match status" value="1"/>
</dbReference>
<dbReference type="GO" id="GO:0008094">
    <property type="term" value="F:ATP-dependent activity, acting on DNA"/>
    <property type="evidence" value="ECO:0007669"/>
    <property type="project" value="TreeGrafter"/>
</dbReference>
<feature type="region of interest" description="Disordered" evidence="7">
    <location>
        <begin position="1119"/>
        <end position="1153"/>
    </location>
</feature>
<dbReference type="InterPro" id="IPR049730">
    <property type="entry name" value="SNF2/RAD54-like_C"/>
</dbReference>
<keyword evidence="6" id="KW-0067">ATP-binding</keyword>
<feature type="compositionally biased region" description="Low complexity" evidence="7">
    <location>
        <begin position="121"/>
        <end position="153"/>
    </location>
</feature>
<keyword evidence="10" id="KW-1185">Reference proteome</keyword>
<dbReference type="STRING" id="1287681.M7SK78"/>
<protein>
    <submittedName>
        <fullName evidence="9">Putative dna repair protein rad8 protein</fullName>
    </submittedName>
</protein>
<dbReference type="EMBL" id="KB706595">
    <property type="protein sequence ID" value="EMR66744.1"/>
    <property type="molecule type" value="Genomic_DNA"/>
</dbReference>
<keyword evidence="1" id="KW-0489">Methyltransferase</keyword>
<keyword evidence="2" id="KW-0808">Transferase</keyword>
<evidence type="ECO:0000256" key="2">
    <source>
        <dbReference type="ARBA" id="ARBA00022679"/>
    </source>
</evidence>
<proteinExistence type="predicted"/>
<feature type="compositionally biased region" description="Low complexity" evidence="7">
    <location>
        <begin position="86"/>
        <end position="98"/>
    </location>
</feature>
<dbReference type="InterPro" id="IPR018117">
    <property type="entry name" value="C5_DNA_meth_AS"/>
</dbReference>
<dbReference type="InterPro" id="IPR001525">
    <property type="entry name" value="C5_MeTfrase"/>
</dbReference>
<dbReference type="InterPro" id="IPR014001">
    <property type="entry name" value="Helicase_ATP-bd"/>
</dbReference>
<dbReference type="Proteomes" id="UP000012174">
    <property type="component" value="Unassembled WGS sequence"/>
</dbReference>
<dbReference type="HOGENOM" id="CLU_000796_0_0_1"/>